<sequence>MRNRCREMNKFAIHNLISRTINDVNVKLMIAEQEDATTKSAKRKSGDTEELFIRGVTFETSHIQGAKLF</sequence>
<protein>
    <submittedName>
        <fullName evidence="1">Putative accessory gland protein</fullName>
    </submittedName>
</protein>
<evidence type="ECO:0000313" key="1">
    <source>
        <dbReference type="EMBL" id="ABG01841.1"/>
    </source>
</evidence>
<proteinExistence type="evidence at transcript level"/>
<feature type="non-terminal residue" evidence="1">
    <location>
        <position position="69"/>
    </location>
</feature>
<accession>Q0ZBY7</accession>
<reference evidence="1" key="1">
    <citation type="journal article" date="2006" name="Mol. Biol. Evol.">
        <title>Molecular evolution of seminal proteins in field crickets.</title>
        <authorList>
            <person name="Andres J.A."/>
            <person name="Maroja L.S."/>
            <person name="Bogdanowicz S.M."/>
            <person name="Swanson W.J."/>
            <person name="Harrison R.G."/>
        </authorList>
    </citation>
    <scope>NUCLEOTIDE SEQUENCE</scope>
</reference>
<dbReference type="AlphaFoldDB" id="Q0ZBY7"/>
<gene>
    <name evidence="1" type="ORF">AG-0345P-Gp</name>
</gene>
<name>Q0ZBY7_GRYPE</name>
<feature type="non-terminal residue" evidence="1">
    <location>
        <position position="1"/>
    </location>
</feature>
<organism evidence="1">
    <name type="scientific">Gryllus pennsylvanicus</name>
    <name type="common">Fall field cricket</name>
    <dbReference type="NCBI Taxonomy" id="51074"/>
    <lineage>
        <taxon>Eukaryota</taxon>
        <taxon>Metazoa</taxon>
        <taxon>Ecdysozoa</taxon>
        <taxon>Arthropoda</taxon>
        <taxon>Hexapoda</taxon>
        <taxon>Insecta</taxon>
        <taxon>Pterygota</taxon>
        <taxon>Neoptera</taxon>
        <taxon>Polyneoptera</taxon>
        <taxon>Orthoptera</taxon>
        <taxon>Ensifera</taxon>
        <taxon>Gryllidea</taxon>
        <taxon>Grylloidea</taxon>
        <taxon>Gryllidae</taxon>
        <taxon>Gryllinae</taxon>
        <taxon>Gryllus</taxon>
    </lineage>
</organism>
<dbReference type="EMBL" id="DQ630883">
    <property type="protein sequence ID" value="ABG01841.1"/>
    <property type="molecule type" value="mRNA"/>
</dbReference>